<dbReference type="HOGENOM" id="CLU_1917403_0_0_1"/>
<evidence type="ECO:0000313" key="1">
    <source>
        <dbReference type="EMBL" id="KIJ89791.1"/>
    </source>
</evidence>
<organism evidence="1 2">
    <name type="scientific">Laccaria amethystina LaAM-08-1</name>
    <dbReference type="NCBI Taxonomy" id="1095629"/>
    <lineage>
        <taxon>Eukaryota</taxon>
        <taxon>Fungi</taxon>
        <taxon>Dikarya</taxon>
        <taxon>Basidiomycota</taxon>
        <taxon>Agaricomycotina</taxon>
        <taxon>Agaricomycetes</taxon>
        <taxon>Agaricomycetidae</taxon>
        <taxon>Agaricales</taxon>
        <taxon>Agaricineae</taxon>
        <taxon>Hydnangiaceae</taxon>
        <taxon>Laccaria</taxon>
    </lineage>
</organism>
<gene>
    <name evidence="1" type="ORF">K443DRAFT_603151</name>
</gene>
<reference evidence="1 2" key="1">
    <citation type="submission" date="2014-04" db="EMBL/GenBank/DDBJ databases">
        <authorList>
            <consortium name="DOE Joint Genome Institute"/>
            <person name="Kuo A."/>
            <person name="Kohler A."/>
            <person name="Nagy L.G."/>
            <person name="Floudas D."/>
            <person name="Copeland A."/>
            <person name="Barry K.W."/>
            <person name="Cichocki N."/>
            <person name="Veneault-Fourrey C."/>
            <person name="LaButti K."/>
            <person name="Lindquist E.A."/>
            <person name="Lipzen A."/>
            <person name="Lundell T."/>
            <person name="Morin E."/>
            <person name="Murat C."/>
            <person name="Sun H."/>
            <person name="Tunlid A."/>
            <person name="Henrissat B."/>
            <person name="Grigoriev I.V."/>
            <person name="Hibbett D.S."/>
            <person name="Martin F."/>
            <person name="Nordberg H.P."/>
            <person name="Cantor M.N."/>
            <person name="Hua S.X."/>
        </authorList>
    </citation>
    <scope>NUCLEOTIDE SEQUENCE [LARGE SCALE GENOMIC DNA]</scope>
    <source>
        <strain evidence="1 2">LaAM-08-1</strain>
    </source>
</reference>
<proteinExistence type="predicted"/>
<protein>
    <submittedName>
        <fullName evidence="1">Uncharacterized protein</fullName>
    </submittedName>
</protein>
<dbReference type="OrthoDB" id="3076056at2759"/>
<evidence type="ECO:0000313" key="2">
    <source>
        <dbReference type="Proteomes" id="UP000054477"/>
    </source>
</evidence>
<name>A0A0C9WWT5_9AGAR</name>
<keyword evidence="2" id="KW-1185">Reference proteome</keyword>
<dbReference type="EMBL" id="KN839430">
    <property type="protein sequence ID" value="KIJ89791.1"/>
    <property type="molecule type" value="Genomic_DNA"/>
</dbReference>
<dbReference type="Proteomes" id="UP000054477">
    <property type="component" value="Unassembled WGS sequence"/>
</dbReference>
<sequence>MRTNFFLKNNTLTNSPRRNQEIDHVLRNIGQVKNEVEDVFGDHEWAVVIYNGLHTSRNYGRHSTVFGFVQGGQNVFLQCWAVHILEDGRTELFQDASRVLLRQQMTPISFVSPDGFVAHTVTYERDGRIMM</sequence>
<reference evidence="2" key="2">
    <citation type="submission" date="2015-01" db="EMBL/GenBank/DDBJ databases">
        <title>Evolutionary Origins and Diversification of the Mycorrhizal Mutualists.</title>
        <authorList>
            <consortium name="DOE Joint Genome Institute"/>
            <consortium name="Mycorrhizal Genomics Consortium"/>
            <person name="Kohler A."/>
            <person name="Kuo A."/>
            <person name="Nagy L.G."/>
            <person name="Floudas D."/>
            <person name="Copeland A."/>
            <person name="Barry K.W."/>
            <person name="Cichocki N."/>
            <person name="Veneault-Fourrey C."/>
            <person name="LaButti K."/>
            <person name="Lindquist E.A."/>
            <person name="Lipzen A."/>
            <person name="Lundell T."/>
            <person name="Morin E."/>
            <person name="Murat C."/>
            <person name="Riley R."/>
            <person name="Ohm R."/>
            <person name="Sun H."/>
            <person name="Tunlid A."/>
            <person name="Henrissat B."/>
            <person name="Grigoriev I.V."/>
            <person name="Hibbett D.S."/>
            <person name="Martin F."/>
        </authorList>
    </citation>
    <scope>NUCLEOTIDE SEQUENCE [LARGE SCALE GENOMIC DNA]</scope>
    <source>
        <strain evidence="2">LaAM-08-1</strain>
    </source>
</reference>
<accession>A0A0C9WWT5</accession>
<dbReference type="AlphaFoldDB" id="A0A0C9WWT5"/>